<feature type="domain" description="BP28 C-terminal" evidence="7">
    <location>
        <begin position="849"/>
        <end position="1022"/>
    </location>
</feature>
<dbReference type="InterPro" id="IPR016024">
    <property type="entry name" value="ARM-type_fold"/>
</dbReference>
<evidence type="ECO:0000256" key="3">
    <source>
        <dbReference type="ARBA" id="ARBA00022517"/>
    </source>
</evidence>
<evidence type="ECO:0000256" key="2">
    <source>
        <dbReference type="ARBA" id="ARBA00010559"/>
    </source>
</evidence>
<comment type="subcellular location">
    <subcellularLocation>
        <location evidence="1">Nucleus</location>
        <location evidence="1">Nucleolus</location>
    </subcellularLocation>
</comment>
<dbReference type="SMR" id="F6I2S2"/>
<dbReference type="PaxDb" id="29760-VIT_16s0013g01530.t01"/>
<dbReference type="InterPro" id="IPR012954">
    <property type="entry name" value="BP28_C_dom"/>
</dbReference>
<dbReference type="AlphaFoldDB" id="F6I2S2"/>
<keyword evidence="6" id="KW-0687">Ribonucleoprotein</keyword>
<dbReference type="STRING" id="29760.F6I2S2"/>
<evidence type="ECO:0000313" key="8">
    <source>
        <dbReference type="EMBL" id="CCB61239.1"/>
    </source>
</evidence>
<dbReference type="PANTHER" id="PTHR13457">
    <property type="entry name" value="BAP28"/>
    <property type="match status" value="1"/>
</dbReference>
<organism evidence="8 9">
    <name type="scientific">Vitis vinifera</name>
    <name type="common">Grape</name>
    <dbReference type="NCBI Taxonomy" id="29760"/>
    <lineage>
        <taxon>Eukaryota</taxon>
        <taxon>Viridiplantae</taxon>
        <taxon>Streptophyta</taxon>
        <taxon>Embryophyta</taxon>
        <taxon>Tracheophyta</taxon>
        <taxon>Spermatophyta</taxon>
        <taxon>Magnoliopsida</taxon>
        <taxon>eudicotyledons</taxon>
        <taxon>Gunneridae</taxon>
        <taxon>Pentapetalae</taxon>
        <taxon>rosids</taxon>
        <taxon>Vitales</taxon>
        <taxon>Vitaceae</taxon>
        <taxon>Viteae</taxon>
        <taxon>Vitis</taxon>
    </lineage>
</organism>
<dbReference type="FunCoup" id="F6I2S2">
    <property type="interactions" value="3066"/>
</dbReference>
<dbReference type="Pfam" id="PF08146">
    <property type="entry name" value="BP28CT"/>
    <property type="match status" value="1"/>
</dbReference>
<evidence type="ECO:0000313" key="9">
    <source>
        <dbReference type="Proteomes" id="UP000009183"/>
    </source>
</evidence>
<dbReference type="GO" id="GO:0006364">
    <property type="term" value="P:rRNA processing"/>
    <property type="evidence" value="ECO:0007669"/>
    <property type="project" value="UniProtKB-KW"/>
</dbReference>
<dbReference type="Gene3D" id="1.25.10.10">
    <property type="entry name" value="Leucine-rich Repeat Variant"/>
    <property type="match status" value="2"/>
</dbReference>
<evidence type="ECO:0000259" key="7">
    <source>
        <dbReference type="SMART" id="SM01036"/>
    </source>
</evidence>
<evidence type="ECO:0000256" key="6">
    <source>
        <dbReference type="ARBA" id="ARBA00023274"/>
    </source>
</evidence>
<evidence type="ECO:0000256" key="5">
    <source>
        <dbReference type="ARBA" id="ARBA00023242"/>
    </source>
</evidence>
<keyword evidence="9" id="KW-1185">Reference proteome</keyword>
<dbReference type="InParanoid" id="F6I2S2"/>
<protein>
    <recommendedName>
        <fullName evidence="7">BP28 C-terminal domain-containing protein</fullName>
    </recommendedName>
</protein>
<dbReference type="eggNOG" id="KOG1837">
    <property type="taxonomic scope" value="Eukaryota"/>
</dbReference>
<evidence type="ECO:0000256" key="1">
    <source>
        <dbReference type="ARBA" id="ARBA00004604"/>
    </source>
</evidence>
<dbReference type="Proteomes" id="UP000009183">
    <property type="component" value="Chromosome 16"/>
</dbReference>
<keyword evidence="5" id="KW-0539">Nucleus</keyword>
<dbReference type="ExpressionAtlas" id="F6I2S2">
    <property type="expression patterns" value="baseline and differential"/>
</dbReference>
<dbReference type="GO" id="GO:1990904">
    <property type="term" value="C:ribonucleoprotein complex"/>
    <property type="evidence" value="ECO:0007669"/>
    <property type="project" value="UniProtKB-KW"/>
</dbReference>
<keyword evidence="4" id="KW-0698">rRNA processing</keyword>
<dbReference type="GO" id="GO:0005730">
    <property type="term" value="C:nucleolus"/>
    <property type="evidence" value="ECO:0007669"/>
    <property type="project" value="UniProtKB-SubCell"/>
</dbReference>
<proteinExistence type="inferred from homology"/>
<dbReference type="InterPro" id="IPR011989">
    <property type="entry name" value="ARM-like"/>
</dbReference>
<sequence>MWSVPGKEVAGKIRRKGLPAWWRSDGDEVVRGGSGREGSPELSTRLNRKIRFDQSTKKDILRFILDFALKLSSYAKLRILSLLKGVGGEVMHIKDVELFLSELLRRRSQYHFGLNEPYQKLSKIEVEILCLLLELPLDDMSLEDPALVQPCITVLRKLNSPLYSGLKIEKQITCSTLVQLLDSVFEQEGFLIGSVCGKKKRKAIKLHKSDLHNDVICKDENALSFLTSLLDILLLKKDIENRTFLIGPLFKLLRKIFMDEWVQDDVHLYEKWIQASPGTSETISSTVCYIQQTLLLILEDISASILTDMSVKDDIHDKFDLMLLVECARSTKDGITRNHIFSLLSTIARVLPDEILDHILDILTVIGESAVTQIFINVLPEVASHRRLSIIVHLLRTLGERSSLGSLLVLLFHSLVSRKISSSLDDGSATLSCFNSITQEWEYILAVQICEQYSCMIWFPSLVMLLQRIEMVNQCQELFMELLSAMEFILHKLQDPEIAFKLESGEDSDNIQRTLGALMEQVVSCLQLVDSRKNRKIVPIGIKQQLKEHIRVVLGNITKVMIPSAYFKAIIKLMGHADTDVRKKALGLLCETVNDNGTIKQRHGRKELNSNSRSSWHHLDESALESFEKMCLEFIHLVDDSVDDSDTSLKLAAISALEVLANRFPSNHSTFSMCLASIVRNISSDNLAVASVCLRTTGALINVLGPRALPELPHVMENVLRRSHDVSSLDGKTKFGDNSSSVVSNSKQSLLLSILITLEAVVDKLGGFLNPYLGDIIKFMVLHPQYASGSDSKLKIKADAVRRLVTEKIPVRLALPPLLKIYSEAVNNGDSSLSISFEMLANLVGRMDRSSVSNYHVKVFDLCLLALDLRRQHPVSIKNIDTIEKNVINAMIVLTMKLTETMFKPLFIKSIEWAESNMEDSDTGSTNRAISFYGLVNKLSENHRSLFVPYFKYLLEGCIQHLTDSEDVKNVNLMRKKKKAKLQEASFDRKEGSSALLLEKWHLRALVISSLHKCFLYDTGSMKFLDSSNFQVLLKPIVSQLTAEPPASLQEHPETPPVQEVDDLLVACIGQMAVTAGTDLLWKPLNHEVLMQTRSEKLRSRILGLRIVKFFVEKLKEEYLVLLAETIPFLGELLEDVEPPVKSLAQEILKEMESMSGESLGQYL</sequence>
<dbReference type="EMBL" id="FN596738">
    <property type="protein sequence ID" value="CCB61239.1"/>
    <property type="molecule type" value="Genomic_DNA"/>
</dbReference>
<dbReference type="SUPFAM" id="SSF48371">
    <property type="entry name" value="ARM repeat"/>
    <property type="match status" value="1"/>
</dbReference>
<dbReference type="SMART" id="SM01036">
    <property type="entry name" value="BP28CT"/>
    <property type="match status" value="1"/>
</dbReference>
<name>F6I2S2_VITVI</name>
<gene>
    <name evidence="8" type="ordered locus">VIT_16s0013g01530</name>
</gene>
<dbReference type="HOGENOM" id="CLU_001128_2_0_1"/>
<evidence type="ECO:0000256" key="4">
    <source>
        <dbReference type="ARBA" id="ARBA00022552"/>
    </source>
</evidence>
<dbReference type="InterPro" id="IPR056473">
    <property type="entry name" value="HEAT_Utp10/HEAT1"/>
</dbReference>
<dbReference type="InterPro" id="IPR040191">
    <property type="entry name" value="UTP10"/>
</dbReference>
<dbReference type="PANTHER" id="PTHR13457:SF1">
    <property type="entry name" value="HEAT REPEAT-CONTAINING PROTEIN 1"/>
    <property type="match status" value="1"/>
</dbReference>
<keyword evidence="3" id="KW-0690">Ribosome biogenesis</keyword>
<dbReference type="Pfam" id="PF23243">
    <property type="entry name" value="HEAT_HEATR1"/>
    <property type="match status" value="1"/>
</dbReference>
<accession>F6I2S2</accession>
<comment type="similarity">
    <text evidence="2">Belongs to the HEATR1/UTP10 family.</text>
</comment>
<reference evidence="9" key="1">
    <citation type="journal article" date="2007" name="Nature">
        <title>The grapevine genome sequence suggests ancestral hexaploidization in major angiosperm phyla.</title>
        <authorList>
            <consortium name="The French-Italian Public Consortium for Grapevine Genome Characterization."/>
            <person name="Jaillon O."/>
            <person name="Aury J.-M."/>
            <person name="Noel B."/>
            <person name="Policriti A."/>
            <person name="Clepet C."/>
            <person name="Casagrande A."/>
            <person name="Choisne N."/>
            <person name="Aubourg S."/>
            <person name="Vitulo N."/>
            <person name="Jubin C."/>
            <person name="Vezzi A."/>
            <person name="Legeai F."/>
            <person name="Hugueney P."/>
            <person name="Dasilva C."/>
            <person name="Horner D."/>
            <person name="Mica E."/>
            <person name="Jublot D."/>
            <person name="Poulain J."/>
            <person name="Bruyere C."/>
            <person name="Billault A."/>
            <person name="Segurens B."/>
            <person name="Gouyvenoux M."/>
            <person name="Ugarte E."/>
            <person name="Cattonaro F."/>
            <person name="Anthouard V."/>
            <person name="Vico V."/>
            <person name="Del Fabbro C."/>
            <person name="Alaux M."/>
            <person name="Di Gaspero G."/>
            <person name="Dumas V."/>
            <person name="Felice N."/>
            <person name="Paillard S."/>
            <person name="Juman I."/>
            <person name="Moroldo M."/>
            <person name="Scalabrin S."/>
            <person name="Canaguier A."/>
            <person name="Le Clainche I."/>
            <person name="Malacrida G."/>
            <person name="Durand E."/>
            <person name="Pesole G."/>
            <person name="Laucou V."/>
            <person name="Chatelet P."/>
            <person name="Merdinoglu D."/>
            <person name="Delledonne M."/>
            <person name="Pezzotti M."/>
            <person name="Lecharny A."/>
            <person name="Scarpelli C."/>
            <person name="Artiguenave F."/>
            <person name="Pe M.E."/>
            <person name="Valle G."/>
            <person name="Morgante M."/>
            <person name="Caboche M."/>
            <person name="Adam-Blondon A.-F."/>
            <person name="Weissenbach J."/>
            <person name="Quetier F."/>
            <person name="Wincker P."/>
        </authorList>
    </citation>
    <scope>NUCLEOTIDE SEQUENCE [LARGE SCALE GENOMIC DNA]</scope>
    <source>
        <strain evidence="9">cv. Pinot noir / PN40024</strain>
    </source>
</reference>